<dbReference type="GO" id="GO:0022857">
    <property type="term" value="F:transmembrane transporter activity"/>
    <property type="evidence" value="ECO:0007669"/>
    <property type="project" value="UniProtKB-UniRule"/>
</dbReference>
<accession>A0A318J997</accession>
<evidence type="ECO:0000256" key="3">
    <source>
        <dbReference type="ARBA" id="ARBA00023136"/>
    </source>
</evidence>
<feature type="transmembrane region" description="Helical" evidence="4">
    <location>
        <begin position="29"/>
        <end position="54"/>
    </location>
</feature>
<keyword evidence="4" id="KW-0813">Transport</keyword>
<feature type="transmembrane region" description="Helical" evidence="4">
    <location>
        <begin position="161"/>
        <end position="183"/>
    </location>
</feature>
<dbReference type="InterPro" id="IPR036259">
    <property type="entry name" value="MFS_trans_sf"/>
</dbReference>
<feature type="transmembrane region" description="Helical" evidence="4">
    <location>
        <begin position="189"/>
        <end position="214"/>
    </location>
</feature>
<feature type="transmembrane region" description="Helical" evidence="4">
    <location>
        <begin position="132"/>
        <end position="154"/>
    </location>
</feature>
<evidence type="ECO:0000313" key="6">
    <source>
        <dbReference type="EMBL" id="PXX44912.1"/>
    </source>
</evidence>
<keyword evidence="2 4" id="KW-1133">Transmembrane helix</keyword>
<dbReference type="PANTHER" id="PTHR23531:SF1">
    <property type="entry name" value="QUINOLENE RESISTANCE PROTEIN NORA"/>
    <property type="match status" value="1"/>
</dbReference>
<evidence type="ECO:0000313" key="7">
    <source>
        <dbReference type="Proteomes" id="UP000247792"/>
    </source>
</evidence>
<dbReference type="AlphaFoldDB" id="A0A318J997"/>
<evidence type="ECO:0000256" key="4">
    <source>
        <dbReference type="HAMAP-Rule" id="MF_02091"/>
    </source>
</evidence>
<comment type="similarity">
    <text evidence="4">Belongs to the major facilitator superfamily. YfcJ family.</text>
</comment>
<dbReference type="HAMAP" id="MF_02091">
    <property type="entry name" value="MFS_YfcJ"/>
    <property type="match status" value="1"/>
</dbReference>
<dbReference type="GO" id="GO:0005886">
    <property type="term" value="C:plasma membrane"/>
    <property type="evidence" value="ECO:0007669"/>
    <property type="project" value="UniProtKB-SubCell"/>
</dbReference>
<dbReference type="InterPro" id="IPR052714">
    <property type="entry name" value="MFS_Exporter"/>
</dbReference>
<feature type="transmembrane region" description="Helical" evidence="4">
    <location>
        <begin position="317"/>
        <end position="337"/>
    </location>
</feature>
<feature type="transmembrane region" description="Helical" evidence="4">
    <location>
        <begin position="349"/>
        <end position="370"/>
    </location>
</feature>
<feature type="transmembrane region" description="Helical" evidence="4">
    <location>
        <begin position="226"/>
        <end position="257"/>
    </location>
</feature>
<feature type="domain" description="Major facilitator superfamily (MFS) profile" evidence="5">
    <location>
        <begin position="195"/>
        <end position="408"/>
    </location>
</feature>
<keyword evidence="4" id="KW-0997">Cell inner membrane</keyword>
<keyword evidence="7" id="KW-1185">Reference proteome</keyword>
<keyword evidence="3 4" id="KW-0472">Membrane</keyword>
<organism evidence="6 7">
    <name type="scientific">Undibacterium pigrum</name>
    <dbReference type="NCBI Taxonomy" id="401470"/>
    <lineage>
        <taxon>Bacteria</taxon>
        <taxon>Pseudomonadati</taxon>
        <taxon>Pseudomonadota</taxon>
        <taxon>Betaproteobacteria</taxon>
        <taxon>Burkholderiales</taxon>
        <taxon>Oxalobacteraceae</taxon>
        <taxon>Undibacterium</taxon>
    </lineage>
</organism>
<feature type="transmembrane region" description="Helical" evidence="4">
    <location>
        <begin position="263"/>
        <end position="281"/>
    </location>
</feature>
<comment type="subcellular location">
    <subcellularLocation>
        <location evidence="4">Cell inner membrane</location>
        <topology evidence="4">Multi-pass membrane protein</topology>
    </subcellularLocation>
</comment>
<evidence type="ECO:0000259" key="5">
    <source>
        <dbReference type="PROSITE" id="PS50850"/>
    </source>
</evidence>
<dbReference type="NCBIfam" id="NF009048">
    <property type="entry name" value="PRK12382.1"/>
    <property type="match status" value="1"/>
</dbReference>
<protein>
    <recommendedName>
        <fullName evidence="4">Uncharacterized MFS-type transporter DFR42_102124</fullName>
    </recommendedName>
</protein>
<dbReference type="PANTHER" id="PTHR23531">
    <property type="entry name" value="QUINOLENE RESISTANCE PROTEIN NORA"/>
    <property type="match status" value="1"/>
</dbReference>
<dbReference type="InterPro" id="IPR011701">
    <property type="entry name" value="MFS"/>
</dbReference>
<feature type="transmembrane region" description="Helical" evidence="4">
    <location>
        <begin position="293"/>
        <end position="311"/>
    </location>
</feature>
<evidence type="ECO:0000256" key="2">
    <source>
        <dbReference type="ARBA" id="ARBA00022989"/>
    </source>
</evidence>
<reference evidence="6 7" key="1">
    <citation type="submission" date="2018-05" db="EMBL/GenBank/DDBJ databases">
        <title>Genomic Encyclopedia of Type Strains, Phase IV (KMG-IV): sequencing the most valuable type-strain genomes for metagenomic binning, comparative biology and taxonomic classification.</title>
        <authorList>
            <person name="Goeker M."/>
        </authorList>
    </citation>
    <scope>NUCLEOTIDE SEQUENCE [LARGE SCALE GENOMIC DNA]</scope>
    <source>
        <strain evidence="6 7">DSM 19792</strain>
    </source>
</reference>
<dbReference type="InterPro" id="IPR020846">
    <property type="entry name" value="MFS_dom"/>
</dbReference>
<dbReference type="Gene3D" id="1.20.1250.20">
    <property type="entry name" value="MFS general substrate transporter like domains"/>
    <property type="match status" value="1"/>
</dbReference>
<keyword evidence="4" id="KW-1003">Cell membrane</keyword>
<dbReference type="NCBIfam" id="NF003477">
    <property type="entry name" value="PRK05122.1"/>
    <property type="match status" value="1"/>
</dbReference>
<dbReference type="RefSeq" id="WP_425450871.1">
    <property type="nucleotide sequence ID" value="NZ_QJKB01000002.1"/>
</dbReference>
<dbReference type="Proteomes" id="UP000247792">
    <property type="component" value="Unassembled WGS sequence"/>
</dbReference>
<evidence type="ECO:0000256" key="1">
    <source>
        <dbReference type="ARBA" id="ARBA00022692"/>
    </source>
</evidence>
<feature type="transmembrane region" description="Helical" evidence="4">
    <location>
        <begin position="95"/>
        <end position="112"/>
    </location>
</feature>
<dbReference type="InterPro" id="IPR037541">
    <property type="entry name" value="MFS_YfcJ"/>
</dbReference>
<comment type="caution">
    <text evidence="6">The sequence shown here is derived from an EMBL/GenBank/DDBJ whole genome shotgun (WGS) entry which is preliminary data.</text>
</comment>
<feature type="transmembrane region" description="Helical" evidence="4">
    <location>
        <begin position="60"/>
        <end position="83"/>
    </location>
</feature>
<name>A0A318J997_9BURK</name>
<dbReference type="Pfam" id="PF07690">
    <property type="entry name" value="MFS_1"/>
    <property type="match status" value="1"/>
</dbReference>
<keyword evidence="1 4" id="KW-0812">Transmembrane</keyword>
<sequence>MSLSSQSSASLQAANAANPAKAVNVILKLLPLTLAVFIGFLTMGMQLPVLPLYLHDNLGMSTLVVGTVIGAQFAVALLSRAWAGNFADSRGAKRAVVAGLLIIASSGLAYLASLPFVSVPVTSVWILLSGRVLLAIGESLVVTGALGWGIGLVGPQNAGKVMAWVGIALYGAMALGAPAGVALNTQWGFAGIAASTICIPFLALLIALTITAIPPMGSTRMPFYKVLGMVVAPGMGLALASIGFGVITAFVALLFAARGWGNSSMAFTSFGLAFIAARIFFGHLPDKLGGARVALVSVIIEAAGLLLIWWADTTTMTYLGIAFTGFGYSLAFPGFGVEAARRAPPQSRSVAMGAYVAFLDISLGIASPLAGVIAGRWSVDTVFLAGGVAVGLSILVAMRLLGKTSPAA</sequence>
<dbReference type="EMBL" id="QJKB01000002">
    <property type="protein sequence ID" value="PXX44912.1"/>
    <property type="molecule type" value="Genomic_DNA"/>
</dbReference>
<proteinExistence type="inferred from homology"/>
<dbReference type="PROSITE" id="PS50850">
    <property type="entry name" value="MFS"/>
    <property type="match status" value="1"/>
</dbReference>
<dbReference type="CDD" id="cd17489">
    <property type="entry name" value="MFS_YfcJ_like"/>
    <property type="match status" value="1"/>
</dbReference>
<dbReference type="SUPFAM" id="SSF103473">
    <property type="entry name" value="MFS general substrate transporter"/>
    <property type="match status" value="1"/>
</dbReference>
<feature type="transmembrane region" description="Helical" evidence="4">
    <location>
        <begin position="382"/>
        <end position="402"/>
    </location>
</feature>
<gene>
    <name evidence="6" type="ORF">DFR42_102124</name>
</gene>